<organism evidence="2">
    <name type="scientific">Dichomitus squalens</name>
    <dbReference type="NCBI Taxonomy" id="114155"/>
    <lineage>
        <taxon>Eukaryota</taxon>
        <taxon>Fungi</taxon>
        <taxon>Dikarya</taxon>
        <taxon>Basidiomycota</taxon>
        <taxon>Agaricomycotina</taxon>
        <taxon>Agaricomycetes</taxon>
        <taxon>Polyporales</taxon>
        <taxon>Polyporaceae</taxon>
        <taxon>Dichomitus</taxon>
    </lineage>
</organism>
<name>A0A4Q9MG51_9APHY</name>
<gene>
    <name evidence="2" type="ORF">BD311DRAFT_808529</name>
</gene>
<reference evidence="2" key="1">
    <citation type="submission" date="2019-01" db="EMBL/GenBank/DDBJ databases">
        <title>Draft genome sequences of three monokaryotic isolates of the white-rot basidiomycete fungus Dichomitus squalens.</title>
        <authorList>
            <consortium name="DOE Joint Genome Institute"/>
            <person name="Lopez S.C."/>
            <person name="Andreopoulos B."/>
            <person name="Pangilinan J."/>
            <person name="Lipzen A."/>
            <person name="Riley R."/>
            <person name="Ahrendt S."/>
            <person name="Ng V."/>
            <person name="Barry K."/>
            <person name="Daum C."/>
            <person name="Grigoriev I.V."/>
            <person name="Hilden K.S."/>
            <person name="Makela M.R."/>
            <person name="de Vries R.P."/>
        </authorList>
    </citation>
    <scope>NUCLEOTIDE SEQUENCE [LARGE SCALE GENOMIC DNA]</scope>
    <source>
        <strain evidence="2">OM18370.1</strain>
    </source>
</reference>
<feature type="chain" id="PRO_5020899774" description="Ubiquitin 3 binding protein But2 C-terminal domain-containing protein" evidence="1">
    <location>
        <begin position="23"/>
        <end position="162"/>
    </location>
</feature>
<dbReference type="OrthoDB" id="2769307at2759"/>
<sequence>MRFLSSPTALAVFALSVGATAASLKPRQIVDTAHGVTVQPSDGSVIVPGSAFPFYYENRNYCESGYSPISVYLSATAPTSANVTNDGTLADGSFVFHFGDFLIANFGLPPMETPPPSTLTPPTLSGIVDGMTLFFSVVETYRDCPGNIPLEFGLETTTVIYN</sequence>
<feature type="signal peptide" evidence="1">
    <location>
        <begin position="1"/>
        <end position="22"/>
    </location>
</feature>
<keyword evidence="1" id="KW-0732">Signal</keyword>
<protein>
    <recommendedName>
        <fullName evidence="3">Ubiquitin 3 binding protein But2 C-terminal domain-containing protein</fullName>
    </recommendedName>
</protein>
<proteinExistence type="predicted"/>
<evidence type="ECO:0008006" key="3">
    <source>
        <dbReference type="Google" id="ProtNLM"/>
    </source>
</evidence>
<accession>A0A4Q9MG51</accession>
<dbReference type="AlphaFoldDB" id="A0A4Q9MG51"/>
<dbReference type="Proteomes" id="UP000292957">
    <property type="component" value="Unassembled WGS sequence"/>
</dbReference>
<evidence type="ECO:0000256" key="1">
    <source>
        <dbReference type="SAM" id="SignalP"/>
    </source>
</evidence>
<dbReference type="EMBL" id="ML143447">
    <property type="protein sequence ID" value="TBU26345.1"/>
    <property type="molecule type" value="Genomic_DNA"/>
</dbReference>
<evidence type="ECO:0000313" key="2">
    <source>
        <dbReference type="EMBL" id="TBU26345.1"/>
    </source>
</evidence>